<dbReference type="SUPFAM" id="SSF57756">
    <property type="entry name" value="Retrovirus zinc finger-like domains"/>
    <property type="match status" value="1"/>
</dbReference>
<dbReference type="Pfam" id="PF00098">
    <property type="entry name" value="zf-CCHC"/>
    <property type="match status" value="1"/>
</dbReference>
<sequence>MLICGGRPRWAGGHFGLGATSLWSSTPSISRGRLVIVFRCGLWALSRVRVLYASMMRSSAYAHFEGESGRVGRVGEADLGGPVGPVAVPSAVASATQPRGQHQQPRQQQQQQRRGGSSFSSGSGRGGLPAQGQKRSREEFSGASQFPRGSCFGCGSTEHRVSSCPKRESAPRVCYYCKEPGHIKPMCPKLRSMSVASVQPVAAQPVSQIAAVQPLGQIAPAPRGYSSVETGGTSQTGQITGKSSTQTL</sequence>
<dbReference type="Gene3D" id="4.10.60.10">
    <property type="entry name" value="Zinc finger, CCHC-type"/>
    <property type="match status" value="1"/>
</dbReference>
<dbReference type="AlphaFoldDB" id="A0A6D2JIA7"/>
<feature type="region of interest" description="Disordered" evidence="2">
    <location>
        <begin position="85"/>
        <end position="145"/>
    </location>
</feature>
<keyword evidence="1" id="KW-0479">Metal-binding</keyword>
<accession>A0A6D2JIA7</accession>
<dbReference type="InterPro" id="IPR001878">
    <property type="entry name" value="Znf_CCHC"/>
</dbReference>
<dbReference type="GO" id="GO:0008270">
    <property type="term" value="F:zinc ion binding"/>
    <property type="evidence" value="ECO:0007669"/>
    <property type="project" value="UniProtKB-KW"/>
</dbReference>
<dbReference type="SMART" id="SM00343">
    <property type="entry name" value="ZnF_C2HC"/>
    <property type="match status" value="2"/>
</dbReference>
<reference evidence="4" key="1">
    <citation type="submission" date="2020-01" db="EMBL/GenBank/DDBJ databases">
        <authorList>
            <person name="Mishra B."/>
        </authorList>
    </citation>
    <scope>NUCLEOTIDE SEQUENCE [LARGE SCALE GENOMIC DNA]</scope>
</reference>
<comment type="caution">
    <text evidence="4">The sequence shown here is derived from an EMBL/GenBank/DDBJ whole genome shotgun (WGS) entry which is preliminary data.</text>
</comment>
<name>A0A6D2JIA7_9BRAS</name>
<feature type="compositionally biased region" description="Low complexity" evidence="2">
    <location>
        <begin position="85"/>
        <end position="122"/>
    </location>
</feature>
<keyword evidence="5" id="KW-1185">Reference proteome</keyword>
<protein>
    <recommendedName>
        <fullName evidence="3">CCHC-type domain-containing protein</fullName>
    </recommendedName>
</protein>
<dbReference type="GO" id="GO:0003676">
    <property type="term" value="F:nucleic acid binding"/>
    <property type="evidence" value="ECO:0007669"/>
    <property type="project" value="InterPro"/>
</dbReference>
<dbReference type="OrthoDB" id="1751274at2759"/>
<evidence type="ECO:0000256" key="1">
    <source>
        <dbReference type="PROSITE-ProRule" id="PRU00047"/>
    </source>
</evidence>
<feature type="domain" description="CCHC-type" evidence="3">
    <location>
        <begin position="174"/>
        <end position="189"/>
    </location>
</feature>
<feature type="compositionally biased region" description="Low complexity" evidence="2">
    <location>
        <begin position="230"/>
        <end position="248"/>
    </location>
</feature>
<evidence type="ECO:0000313" key="5">
    <source>
        <dbReference type="Proteomes" id="UP000467841"/>
    </source>
</evidence>
<dbReference type="InterPro" id="IPR036875">
    <property type="entry name" value="Znf_CCHC_sf"/>
</dbReference>
<evidence type="ECO:0000256" key="2">
    <source>
        <dbReference type="SAM" id="MobiDB-lite"/>
    </source>
</evidence>
<evidence type="ECO:0000259" key="3">
    <source>
        <dbReference type="PROSITE" id="PS50158"/>
    </source>
</evidence>
<dbReference type="PROSITE" id="PS50158">
    <property type="entry name" value="ZF_CCHC"/>
    <property type="match status" value="1"/>
</dbReference>
<feature type="region of interest" description="Disordered" evidence="2">
    <location>
        <begin position="219"/>
        <end position="248"/>
    </location>
</feature>
<keyword evidence="1" id="KW-0862">Zinc</keyword>
<keyword evidence="1" id="KW-0863">Zinc-finger</keyword>
<dbReference type="Proteomes" id="UP000467841">
    <property type="component" value="Unassembled WGS sequence"/>
</dbReference>
<dbReference type="EMBL" id="CACVBM020001163">
    <property type="protein sequence ID" value="CAA7036597.1"/>
    <property type="molecule type" value="Genomic_DNA"/>
</dbReference>
<gene>
    <name evidence="4" type="ORF">MERR_LOCUS23832</name>
</gene>
<organism evidence="4 5">
    <name type="scientific">Microthlaspi erraticum</name>
    <dbReference type="NCBI Taxonomy" id="1685480"/>
    <lineage>
        <taxon>Eukaryota</taxon>
        <taxon>Viridiplantae</taxon>
        <taxon>Streptophyta</taxon>
        <taxon>Embryophyta</taxon>
        <taxon>Tracheophyta</taxon>
        <taxon>Spermatophyta</taxon>
        <taxon>Magnoliopsida</taxon>
        <taxon>eudicotyledons</taxon>
        <taxon>Gunneridae</taxon>
        <taxon>Pentapetalae</taxon>
        <taxon>rosids</taxon>
        <taxon>malvids</taxon>
        <taxon>Brassicales</taxon>
        <taxon>Brassicaceae</taxon>
        <taxon>Coluteocarpeae</taxon>
        <taxon>Microthlaspi</taxon>
    </lineage>
</organism>
<proteinExistence type="predicted"/>
<evidence type="ECO:0000313" key="4">
    <source>
        <dbReference type="EMBL" id="CAA7036597.1"/>
    </source>
</evidence>